<dbReference type="Proteomes" id="UP000028098">
    <property type="component" value="Unassembled WGS sequence"/>
</dbReference>
<comment type="caution">
    <text evidence="1">The sequence shown here is derived from an EMBL/GenBank/DDBJ whole genome shotgun (WGS) entry which is preliminary data.</text>
</comment>
<dbReference type="EMBL" id="JPGB01000006">
    <property type="protein sequence ID" value="KEQ49530.1"/>
    <property type="molecule type" value="Genomic_DNA"/>
</dbReference>
<protein>
    <submittedName>
        <fullName evidence="1">Uncharacterized protein</fullName>
    </submittedName>
</protein>
<accession>A0A081R2V7</accession>
<evidence type="ECO:0000313" key="2">
    <source>
        <dbReference type="Proteomes" id="UP000028098"/>
    </source>
</evidence>
<evidence type="ECO:0000313" key="1">
    <source>
        <dbReference type="EMBL" id="KEQ49530.1"/>
    </source>
</evidence>
<name>A0A081R2V7_STROR</name>
<sequence>MTTLKSWRHTMTKDIKEMAQAEDDLLNMEQPKQAEFIKNYKARA</sequence>
<dbReference type="AlphaFoldDB" id="A0A081R2V7"/>
<reference evidence="1 2" key="1">
    <citation type="submission" date="2014-05" db="EMBL/GenBank/DDBJ databases">
        <authorList>
            <person name="Daugherty S.C."/>
            <person name="Tallon L.J."/>
            <person name="Sadzewicz L."/>
            <person name="Kilian M."/>
            <person name="Tettelin H."/>
        </authorList>
    </citation>
    <scope>NUCLEOTIDE SEQUENCE [LARGE SCALE GENOMIC DNA]</scope>
    <source>
        <strain evidence="1 2">SK143</strain>
    </source>
</reference>
<gene>
    <name evidence="1" type="ORF">SK143_1472</name>
</gene>
<organism evidence="1 2">
    <name type="scientific">Streptococcus oralis</name>
    <dbReference type="NCBI Taxonomy" id="1303"/>
    <lineage>
        <taxon>Bacteria</taxon>
        <taxon>Bacillati</taxon>
        <taxon>Bacillota</taxon>
        <taxon>Bacilli</taxon>
        <taxon>Lactobacillales</taxon>
        <taxon>Streptococcaceae</taxon>
        <taxon>Streptococcus</taxon>
    </lineage>
</organism>
<proteinExistence type="predicted"/>
<dbReference type="PATRIC" id="fig|1303.44.peg.1405"/>